<proteinExistence type="predicted"/>
<feature type="region of interest" description="Disordered" evidence="3">
    <location>
        <begin position="1"/>
        <end position="29"/>
    </location>
</feature>
<dbReference type="InterPro" id="IPR050275">
    <property type="entry name" value="PGM_Phosphatase"/>
</dbReference>
<reference evidence="5" key="1">
    <citation type="submission" date="2018-03" db="EMBL/GenBank/DDBJ databases">
        <authorList>
            <person name="Sun L."/>
            <person name="Liu H."/>
            <person name="Chen W."/>
            <person name="Huang K."/>
            <person name="Liu W."/>
            <person name="Gao X."/>
        </authorList>
    </citation>
    <scope>NUCLEOTIDE SEQUENCE [LARGE SCALE GENOMIC DNA]</scope>
    <source>
        <strain evidence="5">SH9</strain>
    </source>
</reference>
<dbReference type="AlphaFoldDB" id="A0A2T1HTR8"/>
<protein>
    <submittedName>
        <fullName evidence="4">Histidine phosphatase family protein</fullName>
    </submittedName>
</protein>
<dbReference type="SMART" id="SM00855">
    <property type="entry name" value="PGAM"/>
    <property type="match status" value="1"/>
</dbReference>
<organism evidence="4 5">
    <name type="scientific">Alsobacter soli</name>
    <dbReference type="NCBI Taxonomy" id="2109933"/>
    <lineage>
        <taxon>Bacteria</taxon>
        <taxon>Pseudomonadati</taxon>
        <taxon>Pseudomonadota</taxon>
        <taxon>Alphaproteobacteria</taxon>
        <taxon>Hyphomicrobiales</taxon>
        <taxon>Alsobacteraceae</taxon>
        <taxon>Alsobacter</taxon>
    </lineage>
</organism>
<dbReference type="InterPro" id="IPR029033">
    <property type="entry name" value="His_PPase_superfam"/>
</dbReference>
<dbReference type="PANTHER" id="PTHR48100:SF51">
    <property type="entry name" value="PHOSPHOGLYCERATE MUTASE"/>
    <property type="match status" value="1"/>
</dbReference>
<dbReference type="Gene3D" id="3.40.50.1240">
    <property type="entry name" value="Phosphoglycerate mutase-like"/>
    <property type="match status" value="1"/>
</dbReference>
<dbReference type="GO" id="GO:0005737">
    <property type="term" value="C:cytoplasm"/>
    <property type="evidence" value="ECO:0007669"/>
    <property type="project" value="TreeGrafter"/>
</dbReference>
<comment type="caution">
    <text evidence="4">The sequence shown here is derived from an EMBL/GenBank/DDBJ whole genome shotgun (WGS) entry which is preliminary data.</text>
</comment>
<dbReference type="InterPro" id="IPR013078">
    <property type="entry name" value="His_Pase_superF_clade-1"/>
</dbReference>
<evidence type="ECO:0000313" key="4">
    <source>
        <dbReference type="EMBL" id="PSC05037.1"/>
    </source>
</evidence>
<dbReference type="GO" id="GO:0016791">
    <property type="term" value="F:phosphatase activity"/>
    <property type="evidence" value="ECO:0007669"/>
    <property type="project" value="TreeGrafter"/>
</dbReference>
<sequence>MGLPQLGRHRHRRRALRQAGAGSRRRRPADRAVQLLHEVAADPVHRQRGARPHDPVRGRRGLSGGAAVTTTLFLVRHGAHDQVSRALSARTPGVHLSNEGRRQAEWAAERLARENVAAVHASPMERAQETAQPIARRLGVPVTSDESLNEFDAGRWAGRSFDDLASDPAWTHWNQNRSLARAPDGENAIEVQARVVRCALDLVAKHPGAGVVLVAHAEPLRSLVLYGLGLGPDAWSRIEIAPGSVTTLLIGDWGCRLHRLNEEAPA</sequence>
<evidence type="ECO:0000313" key="5">
    <source>
        <dbReference type="Proteomes" id="UP000239772"/>
    </source>
</evidence>
<evidence type="ECO:0000256" key="2">
    <source>
        <dbReference type="PIRSR" id="PIRSR613078-2"/>
    </source>
</evidence>
<dbReference type="PANTHER" id="PTHR48100">
    <property type="entry name" value="BROAD-SPECIFICITY PHOSPHATASE YOR283W-RELATED"/>
    <property type="match status" value="1"/>
</dbReference>
<feature type="binding site" evidence="2">
    <location>
        <position position="126"/>
    </location>
    <ligand>
        <name>substrate</name>
    </ligand>
</feature>
<dbReference type="Pfam" id="PF00300">
    <property type="entry name" value="His_Phos_1"/>
    <property type="match status" value="1"/>
</dbReference>
<feature type="compositionally biased region" description="Basic residues" evidence="3">
    <location>
        <begin position="7"/>
        <end position="16"/>
    </location>
</feature>
<dbReference type="Proteomes" id="UP000239772">
    <property type="component" value="Unassembled WGS sequence"/>
</dbReference>
<dbReference type="EMBL" id="PVZS01000010">
    <property type="protein sequence ID" value="PSC05037.1"/>
    <property type="molecule type" value="Genomic_DNA"/>
</dbReference>
<gene>
    <name evidence="4" type="ORF">SLNSH_11375</name>
</gene>
<name>A0A2T1HTR8_9HYPH</name>
<dbReference type="SUPFAM" id="SSF53254">
    <property type="entry name" value="Phosphoglycerate mutase-like"/>
    <property type="match status" value="1"/>
</dbReference>
<keyword evidence="5" id="KW-1185">Reference proteome</keyword>
<evidence type="ECO:0000256" key="3">
    <source>
        <dbReference type="SAM" id="MobiDB-lite"/>
    </source>
</evidence>
<feature type="active site" description="Tele-phosphohistidine intermediate" evidence="1">
    <location>
        <position position="77"/>
    </location>
</feature>
<dbReference type="CDD" id="cd07067">
    <property type="entry name" value="HP_PGM_like"/>
    <property type="match status" value="1"/>
</dbReference>
<feature type="active site" description="Proton donor/acceptor" evidence="1">
    <location>
        <position position="150"/>
    </location>
</feature>
<evidence type="ECO:0000256" key="1">
    <source>
        <dbReference type="PIRSR" id="PIRSR613078-1"/>
    </source>
</evidence>
<accession>A0A2T1HTR8</accession>